<protein>
    <recommendedName>
        <fullName evidence="8">Rieske domain-containing protein</fullName>
    </recommendedName>
</protein>
<evidence type="ECO:0000256" key="1">
    <source>
        <dbReference type="ARBA" id="ARBA00001962"/>
    </source>
</evidence>
<keyword evidence="2" id="KW-0001">2Fe-2S</keyword>
<keyword evidence="4" id="KW-0560">Oxidoreductase</keyword>
<accession>A0A381VH53</accession>
<dbReference type="Gene3D" id="2.102.10.10">
    <property type="entry name" value="Rieske [2Fe-2S] iron-sulphur domain"/>
    <property type="match status" value="1"/>
</dbReference>
<comment type="cofactor">
    <cofactor evidence="1">
        <name>Fe cation</name>
        <dbReference type="ChEBI" id="CHEBI:24875"/>
    </cofactor>
</comment>
<dbReference type="SUPFAM" id="SSF55961">
    <property type="entry name" value="Bet v1-like"/>
    <property type="match status" value="1"/>
</dbReference>
<evidence type="ECO:0000256" key="4">
    <source>
        <dbReference type="ARBA" id="ARBA00023002"/>
    </source>
</evidence>
<dbReference type="PANTHER" id="PTHR43756">
    <property type="entry name" value="CHOLINE MONOOXYGENASE, CHLOROPLASTIC"/>
    <property type="match status" value="1"/>
</dbReference>
<dbReference type="Pfam" id="PF00355">
    <property type="entry name" value="Rieske"/>
    <property type="match status" value="1"/>
</dbReference>
<evidence type="ECO:0000256" key="5">
    <source>
        <dbReference type="ARBA" id="ARBA00023004"/>
    </source>
</evidence>
<dbReference type="CDD" id="cd00680">
    <property type="entry name" value="RHO_alpha_C"/>
    <property type="match status" value="1"/>
</dbReference>
<feature type="domain" description="Rieske" evidence="8">
    <location>
        <begin position="50"/>
        <end position="163"/>
    </location>
</feature>
<evidence type="ECO:0000256" key="7">
    <source>
        <dbReference type="ARBA" id="ARBA00023027"/>
    </source>
</evidence>
<dbReference type="PRINTS" id="PR00090">
    <property type="entry name" value="RNGDIOXGNASE"/>
</dbReference>
<dbReference type="GO" id="GO:0016491">
    <property type="term" value="F:oxidoreductase activity"/>
    <property type="evidence" value="ECO:0007669"/>
    <property type="project" value="UniProtKB-KW"/>
</dbReference>
<proteinExistence type="predicted"/>
<dbReference type="GO" id="GO:0051537">
    <property type="term" value="F:2 iron, 2 sulfur cluster binding"/>
    <property type="evidence" value="ECO:0007669"/>
    <property type="project" value="UniProtKB-KW"/>
</dbReference>
<reference evidence="9" key="1">
    <citation type="submission" date="2018-05" db="EMBL/GenBank/DDBJ databases">
        <authorList>
            <person name="Lanie J.A."/>
            <person name="Ng W.-L."/>
            <person name="Kazmierczak K.M."/>
            <person name="Andrzejewski T.M."/>
            <person name="Davidsen T.M."/>
            <person name="Wayne K.J."/>
            <person name="Tettelin H."/>
            <person name="Glass J.I."/>
            <person name="Rusch D."/>
            <person name="Podicherti R."/>
            <person name="Tsui H.-C.T."/>
            <person name="Winkler M.E."/>
        </authorList>
    </citation>
    <scope>NUCLEOTIDE SEQUENCE</scope>
</reference>
<keyword evidence="6" id="KW-0411">Iron-sulfur</keyword>
<dbReference type="EMBL" id="UINC01008744">
    <property type="protein sequence ID" value="SVA39321.1"/>
    <property type="molecule type" value="Genomic_DNA"/>
</dbReference>
<dbReference type="Gene3D" id="3.90.380.10">
    <property type="entry name" value="Naphthalene 1,2-dioxygenase Alpha Subunit, Chain A, domain 1"/>
    <property type="match status" value="1"/>
</dbReference>
<dbReference type="CDD" id="cd03469">
    <property type="entry name" value="Rieske_RO_Alpha_N"/>
    <property type="match status" value="1"/>
</dbReference>
<dbReference type="InterPro" id="IPR036922">
    <property type="entry name" value="Rieske_2Fe-2S_sf"/>
</dbReference>
<gene>
    <name evidence="9" type="ORF">METZ01_LOCUS92175</name>
</gene>
<evidence type="ECO:0000256" key="2">
    <source>
        <dbReference type="ARBA" id="ARBA00022714"/>
    </source>
</evidence>
<dbReference type="Pfam" id="PF00848">
    <property type="entry name" value="Ring_hydroxyl_A"/>
    <property type="match status" value="1"/>
</dbReference>
<dbReference type="PROSITE" id="PS00570">
    <property type="entry name" value="RING_HYDROXYL_ALPHA"/>
    <property type="match status" value="1"/>
</dbReference>
<keyword evidence="3" id="KW-0479">Metal-binding</keyword>
<evidence type="ECO:0000313" key="9">
    <source>
        <dbReference type="EMBL" id="SVA39321.1"/>
    </source>
</evidence>
<dbReference type="GO" id="GO:0005506">
    <property type="term" value="F:iron ion binding"/>
    <property type="evidence" value="ECO:0007669"/>
    <property type="project" value="InterPro"/>
</dbReference>
<name>A0A381VH53_9ZZZZ</name>
<organism evidence="9">
    <name type="scientific">marine metagenome</name>
    <dbReference type="NCBI Taxonomy" id="408172"/>
    <lineage>
        <taxon>unclassified sequences</taxon>
        <taxon>metagenomes</taxon>
        <taxon>ecological metagenomes</taxon>
    </lineage>
</organism>
<keyword evidence="5" id="KW-0408">Iron</keyword>
<dbReference type="InterPro" id="IPR015881">
    <property type="entry name" value="ARHD_Rieske_2Fe_2S"/>
</dbReference>
<evidence type="ECO:0000256" key="6">
    <source>
        <dbReference type="ARBA" id="ARBA00023014"/>
    </source>
</evidence>
<sequence length="404" mass="45168">MGNGQAIFSAETLQALREPVLDNARGLPASVYTSQSFFDLEQASLFPKTWMGIAFDTDVPKCGDAIPLTVQGLPLILVRDNEGIIRVLQNVCRHRATLVLDEPCEALTNFKCPYHGWTYDLQGGLIATPFWDGTPGSKSIPVDPCKNSLVPVRCHVWNHVVFVNLEGTAPDLLNYLEPMDRELSHLDIDCLEVGHRQTWDFAANWKLVMENWEVYHHVWVHEGVFDKMSDEVDLGSGDPYTDMIADGNTMMLRANDRRPPIPQPVEGSSGYLPSIPRKWEPDGHTSAANAVLPNTTVTIGAMAYAPALYIPIAPGVTQARMAWYFAPGVIGENCFESAVNGVLDRWLGPARKLADRRGIRPQDHRCMELQQAARSSPIADDVKFSTTWEQNVRYFQHWVVDQID</sequence>
<keyword evidence="7" id="KW-0520">NAD</keyword>
<evidence type="ECO:0000256" key="3">
    <source>
        <dbReference type="ARBA" id="ARBA00022723"/>
    </source>
</evidence>
<dbReference type="PROSITE" id="PS51296">
    <property type="entry name" value="RIESKE"/>
    <property type="match status" value="1"/>
</dbReference>
<dbReference type="PANTHER" id="PTHR43756:SF5">
    <property type="entry name" value="CHOLINE MONOOXYGENASE, CHLOROPLASTIC"/>
    <property type="match status" value="1"/>
</dbReference>
<dbReference type="InterPro" id="IPR017941">
    <property type="entry name" value="Rieske_2Fe-2S"/>
</dbReference>
<evidence type="ECO:0000259" key="8">
    <source>
        <dbReference type="PROSITE" id="PS51296"/>
    </source>
</evidence>
<dbReference type="AlphaFoldDB" id="A0A381VH53"/>
<dbReference type="InterPro" id="IPR015879">
    <property type="entry name" value="Ring_hydroxy_dOase_asu_C_dom"/>
</dbReference>
<dbReference type="InterPro" id="IPR001663">
    <property type="entry name" value="Rng_hydr_dOase-A"/>
</dbReference>
<dbReference type="SUPFAM" id="SSF50022">
    <property type="entry name" value="ISP domain"/>
    <property type="match status" value="1"/>
</dbReference>